<organism evidence="8 9">
    <name type="scientific">Drechslerella dactyloides</name>
    <name type="common">Nematode-trapping fungus</name>
    <name type="synonym">Arthrobotrys dactyloides</name>
    <dbReference type="NCBI Taxonomy" id="74499"/>
    <lineage>
        <taxon>Eukaryota</taxon>
        <taxon>Fungi</taxon>
        <taxon>Dikarya</taxon>
        <taxon>Ascomycota</taxon>
        <taxon>Pezizomycotina</taxon>
        <taxon>Orbiliomycetes</taxon>
        <taxon>Orbiliales</taxon>
        <taxon>Orbiliaceae</taxon>
        <taxon>Drechslerella</taxon>
    </lineage>
</organism>
<dbReference type="AlphaFoldDB" id="A0AAD6IVH5"/>
<dbReference type="GO" id="GO:0009986">
    <property type="term" value="C:cell surface"/>
    <property type="evidence" value="ECO:0007669"/>
    <property type="project" value="TreeGrafter"/>
</dbReference>
<comment type="subcellular location">
    <subcellularLocation>
        <location evidence="1">Secreted</location>
        <location evidence="1">Cell wall</location>
    </subcellularLocation>
</comment>
<evidence type="ECO:0000313" key="8">
    <source>
        <dbReference type="EMBL" id="KAJ6257157.1"/>
    </source>
</evidence>
<reference evidence="8" key="1">
    <citation type="submission" date="2023-01" db="EMBL/GenBank/DDBJ databases">
        <title>The chitinases involved in constricting ring structure development in the nematode-trapping fungus Drechslerella dactyloides.</title>
        <authorList>
            <person name="Wang R."/>
            <person name="Zhang L."/>
            <person name="Tang P."/>
            <person name="Li S."/>
            <person name="Liang L."/>
        </authorList>
    </citation>
    <scope>NUCLEOTIDE SEQUENCE</scope>
    <source>
        <strain evidence="8">YMF1.00031</strain>
    </source>
</reference>
<evidence type="ECO:0000256" key="1">
    <source>
        <dbReference type="ARBA" id="ARBA00004191"/>
    </source>
</evidence>
<keyword evidence="3" id="KW-0964">Secreted</keyword>
<evidence type="ECO:0000256" key="4">
    <source>
        <dbReference type="ARBA" id="ARBA00022729"/>
    </source>
</evidence>
<dbReference type="PANTHER" id="PTHR31018:SF3">
    <property type="entry name" value="RECEPTOR PROTEIN-TYROSINE KINASE"/>
    <property type="match status" value="1"/>
</dbReference>
<accession>A0AAD6IVH5</accession>
<name>A0AAD6IVH5_DREDA</name>
<dbReference type="EMBL" id="JAQGDS010000011">
    <property type="protein sequence ID" value="KAJ6257157.1"/>
    <property type="molecule type" value="Genomic_DNA"/>
</dbReference>
<dbReference type="GO" id="GO:0031505">
    <property type="term" value="P:fungal-type cell wall organization"/>
    <property type="evidence" value="ECO:0007669"/>
    <property type="project" value="TreeGrafter"/>
</dbReference>
<dbReference type="SUPFAM" id="SSF52058">
    <property type="entry name" value="L domain-like"/>
    <property type="match status" value="2"/>
</dbReference>
<feature type="signal peptide" evidence="7">
    <location>
        <begin position="1"/>
        <end position="18"/>
    </location>
</feature>
<evidence type="ECO:0000313" key="9">
    <source>
        <dbReference type="Proteomes" id="UP001221413"/>
    </source>
</evidence>
<gene>
    <name evidence="8" type="ORF">Dda_8043</name>
</gene>
<evidence type="ECO:0000256" key="2">
    <source>
        <dbReference type="ARBA" id="ARBA00022512"/>
    </source>
</evidence>
<keyword evidence="2" id="KW-0134">Cell wall</keyword>
<dbReference type="GO" id="GO:0005886">
    <property type="term" value="C:plasma membrane"/>
    <property type="evidence" value="ECO:0007669"/>
    <property type="project" value="TreeGrafter"/>
</dbReference>
<dbReference type="Proteomes" id="UP001221413">
    <property type="component" value="Unassembled WGS sequence"/>
</dbReference>
<feature type="region of interest" description="Disordered" evidence="6">
    <location>
        <begin position="349"/>
        <end position="371"/>
    </location>
</feature>
<dbReference type="PANTHER" id="PTHR31018">
    <property type="entry name" value="SPORULATION-SPECIFIC PROTEIN-RELATED"/>
    <property type="match status" value="1"/>
</dbReference>
<evidence type="ECO:0000256" key="7">
    <source>
        <dbReference type="SAM" id="SignalP"/>
    </source>
</evidence>
<sequence>MLRKILLASLALVGAVNAQRGACSATTTVVQTQADIDNLQSCATLGGDLVLGPNLVTATLNGIRTIKGDLIISNCLVLQTLSAPELGSIEGKFNMTSLTVLNSCSFPALRSVGEIYWQTLPALSSLTFTATVTQASRVIITDTILESLQGINLVTVQQFNINNNRYLKEVKVQLTNVTDSLAIEFNSPAVAASFPNLVWCNNATFRSCGDVQLPNLGVVNGSLGFFENGFNDLSAPKLTSVGTGTQGGDITFANNKKLTNVSMPQITTVFGTVQFVNNSNVEEIEGFPKLSVVHGSIDVSGEFDKADFPAIKDIRGGFNLQTTAQFDCDKLSGLKSSVKGKYVCSGAVTNPGTEGTTPNTNGNGSSSSGKKNSAGRFTVGNSLAATPVLVFFAALFL</sequence>
<evidence type="ECO:0000256" key="6">
    <source>
        <dbReference type="SAM" id="MobiDB-lite"/>
    </source>
</evidence>
<proteinExistence type="predicted"/>
<protein>
    <submittedName>
        <fullName evidence="8">Cell surface GPI-anchored protein</fullName>
    </submittedName>
</protein>
<evidence type="ECO:0000256" key="3">
    <source>
        <dbReference type="ARBA" id="ARBA00022525"/>
    </source>
</evidence>
<keyword evidence="4 7" id="KW-0732">Signal</keyword>
<dbReference type="GO" id="GO:0009277">
    <property type="term" value="C:fungal-type cell wall"/>
    <property type="evidence" value="ECO:0007669"/>
    <property type="project" value="TreeGrafter"/>
</dbReference>
<dbReference type="Gene3D" id="3.80.20.20">
    <property type="entry name" value="Receptor L-domain"/>
    <property type="match status" value="1"/>
</dbReference>
<keyword evidence="5" id="KW-0325">Glycoprotein</keyword>
<comment type="caution">
    <text evidence="8">The sequence shown here is derived from an EMBL/GenBank/DDBJ whole genome shotgun (WGS) entry which is preliminary data.</text>
</comment>
<feature type="chain" id="PRO_5042163897" evidence="7">
    <location>
        <begin position="19"/>
        <end position="397"/>
    </location>
</feature>
<dbReference type="InterPro" id="IPR036941">
    <property type="entry name" value="Rcpt_L-dom_sf"/>
</dbReference>
<evidence type="ECO:0000256" key="5">
    <source>
        <dbReference type="ARBA" id="ARBA00023180"/>
    </source>
</evidence>
<dbReference type="InterPro" id="IPR051648">
    <property type="entry name" value="CWI-Assembly_Regulator"/>
</dbReference>
<keyword evidence="9" id="KW-1185">Reference proteome</keyword>